<organism evidence="1 2">
    <name type="scientific">Camellia lanceoleosa</name>
    <dbReference type="NCBI Taxonomy" id="1840588"/>
    <lineage>
        <taxon>Eukaryota</taxon>
        <taxon>Viridiplantae</taxon>
        <taxon>Streptophyta</taxon>
        <taxon>Embryophyta</taxon>
        <taxon>Tracheophyta</taxon>
        <taxon>Spermatophyta</taxon>
        <taxon>Magnoliopsida</taxon>
        <taxon>eudicotyledons</taxon>
        <taxon>Gunneridae</taxon>
        <taxon>Pentapetalae</taxon>
        <taxon>asterids</taxon>
        <taxon>Ericales</taxon>
        <taxon>Theaceae</taxon>
        <taxon>Camellia</taxon>
    </lineage>
</organism>
<keyword evidence="2" id="KW-1185">Reference proteome</keyword>
<accession>A0ACC0FBZ8</accession>
<gene>
    <name evidence="1" type="ORF">LOK49_LG14G01302</name>
</gene>
<dbReference type="Proteomes" id="UP001060215">
    <property type="component" value="Chromosome 15"/>
</dbReference>
<reference evidence="1 2" key="1">
    <citation type="journal article" date="2022" name="Plant J.">
        <title>Chromosome-level genome of Camellia lanceoleosa provides a valuable resource for understanding genome evolution and self-incompatibility.</title>
        <authorList>
            <person name="Gong W."/>
            <person name="Xiao S."/>
            <person name="Wang L."/>
            <person name="Liao Z."/>
            <person name="Chang Y."/>
            <person name="Mo W."/>
            <person name="Hu G."/>
            <person name="Li W."/>
            <person name="Zhao G."/>
            <person name="Zhu H."/>
            <person name="Hu X."/>
            <person name="Ji K."/>
            <person name="Xiang X."/>
            <person name="Song Q."/>
            <person name="Yuan D."/>
            <person name="Jin S."/>
            <person name="Zhang L."/>
        </authorList>
    </citation>
    <scope>NUCLEOTIDE SEQUENCE [LARGE SCALE GENOMIC DNA]</scope>
    <source>
        <strain evidence="1">SQ_2022a</strain>
    </source>
</reference>
<comment type="caution">
    <text evidence="1">The sequence shown here is derived from an EMBL/GenBank/DDBJ whole genome shotgun (WGS) entry which is preliminary data.</text>
</comment>
<proteinExistence type="predicted"/>
<evidence type="ECO:0000313" key="2">
    <source>
        <dbReference type="Proteomes" id="UP001060215"/>
    </source>
</evidence>
<protein>
    <submittedName>
        <fullName evidence="1">Pentatricopeptide repeat-containing protein</fullName>
    </submittedName>
</protein>
<dbReference type="EMBL" id="CM045772">
    <property type="protein sequence ID" value="KAI7986199.1"/>
    <property type="molecule type" value="Genomic_DNA"/>
</dbReference>
<sequence length="942" mass="105745">MGGGRRRRRWEEEIAVMGGGMGRAVTAAATADTMTFIKYTYRYLISKTRVVSLKSNHFFHSSQISKENEDTVREITSILTHNNWQFLLESSHLPQKLNPDVIRSVLHQNMAGDPKRLLGFFNWSSHQMGIPQNLNSFSILAIVLCNSNQFAYANWVLERMIEICCPVSAVLDSIVSCCREFKSSQSSHVVFDILINAYKKKGMLNEAASLFLAAKNCEFLPSLVCCNSLLKDLLKCNRMELFWRVYYAMLEAKINPDVYTLTSLISAHCKVGNVREGQRVLLEMEEKGCSPNLVTYNVTIGGLCKAGLVDEALELKKSMTEKGLAADGYTYSILIDGFCKQKRSREAKLILGEMSNVGLNSDHVVYTALIDGFMKEGDVEEAFRIKDEIVARGKKLNIITCNVIINGLCKVGQTEKAKDLLGEMIAMGIKPDTQTYTSLIEGYSRENNMVKAYELLVEMKERNLQPTVYSCSAIINGLCRSGDLQQANFVLEKMAEGGLKPNVVIYTTLIKGHVQGGKIEEAIEIFTRMKEKGILPDVFCYNSLIIGLCRAKRMEEARTYMIEMVERRLKPDVYTYGAFISGYSMVGEMLVADAYFREMIGYSIAPNGVVYTALIDGYCKVGDTEGALLIFRSMLGQGVLADVQTYRMMEAAEELFLEMQKRNLMPTIVTYTSLLHGYSRRGDRSKMFSLFEELVAKGIEPDEVAYNMIVDAYYEEGNTEKAFKLWNELVDKGVMQKGDFSNALALLEKMGSQGFTPSLATCSNVVQGLNEAGCEDKATRVLESMISDLYGLELMPIRLTDWCSHFASHCTNRSFIPLCGTLELEKSFFSKSPVLRQHADHLLRPRRPSLEDHPCEQDLPSTSPEGPQFLHLNVEVNLYLLHPFLRSGCISSPLDVPKIIWQVVDSVAKANNPHAALPFGLLVTDMLLQLRVPTQPDDEWKE</sequence>
<name>A0ACC0FBZ8_9ERIC</name>
<evidence type="ECO:0000313" key="1">
    <source>
        <dbReference type="EMBL" id="KAI7986199.1"/>
    </source>
</evidence>